<dbReference type="HAMAP" id="MF_01973">
    <property type="entry name" value="lon_bact"/>
    <property type="match status" value="1"/>
</dbReference>
<dbReference type="InterPro" id="IPR027065">
    <property type="entry name" value="Lon_Prtase"/>
</dbReference>
<feature type="domain" description="Lon N-terminal" evidence="20">
    <location>
        <begin position="7"/>
        <end position="201"/>
    </location>
</feature>
<dbReference type="InterPro" id="IPR020568">
    <property type="entry name" value="Ribosomal_Su5_D2-typ_SF"/>
</dbReference>
<dbReference type="InterPro" id="IPR014721">
    <property type="entry name" value="Ribsml_uS5_D2-typ_fold_subgr"/>
</dbReference>
<comment type="induction">
    <text evidence="14">By heat shock.</text>
</comment>
<name>A0A239TQ95_9FIRM</name>
<dbReference type="InterPro" id="IPR015947">
    <property type="entry name" value="PUA-like_sf"/>
</dbReference>
<evidence type="ECO:0000256" key="8">
    <source>
        <dbReference type="ARBA" id="ARBA00023016"/>
    </source>
</evidence>
<keyword evidence="6 14" id="KW-0720">Serine protease</keyword>
<keyword evidence="8 14" id="KW-0346">Stress response</keyword>
<dbReference type="InterPro" id="IPR003593">
    <property type="entry name" value="AAA+_ATPase"/>
</dbReference>
<dbReference type="GO" id="GO:0004176">
    <property type="term" value="F:ATP-dependent peptidase activity"/>
    <property type="evidence" value="ECO:0007669"/>
    <property type="project" value="UniProtKB-UniRule"/>
</dbReference>
<evidence type="ECO:0000256" key="9">
    <source>
        <dbReference type="ARBA" id="ARBA00050665"/>
    </source>
</evidence>
<dbReference type="PANTHER" id="PTHR10046">
    <property type="entry name" value="ATP DEPENDENT LON PROTEASE FAMILY MEMBER"/>
    <property type="match status" value="1"/>
</dbReference>
<comment type="catalytic activity">
    <reaction evidence="9 14 17">
        <text>Hydrolysis of proteins in presence of ATP.</text>
        <dbReference type="EC" id="3.4.21.53"/>
    </reaction>
</comment>
<feature type="active site" evidence="14 15">
    <location>
        <position position="676"/>
    </location>
</feature>
<dbReference type="EC" id="3.4.21.53" evidence="11 14"/>
<dbReference type="Gene3D" id="1.20.5.5270">
    <property type="match status" value="1"/>
</dbReference>
<dbReference type="InterPro" id="IPR054594">
    <property type="entry name" value="Lon_lid"/>
</dbReference>
<dbReference type="InterPro" id="IPR008269">
    <property type="entry name" value="Lon_proteolytic"/>
</dbReference>
<dbReference type="EMBL" id="LT906446">
    <property type="protein sequence ID" value="SNU99886.1"/>
    <property type="molecule type" value="Genomic_DNA"/>
</dbReference>
<dbReference type="PROSITE" id="PS01046">
    <property type="entry name" value="LON_SER"/>
    <property type="match status" value="1"/>
</dbReference>
<comment type="subcellular location">
    <subcellularLocation>
        <location evidence="1 14">Cytoplasm</location>
    </subcellularLocation>
</comment>
<gene>
    <name evidence="21" type="primary">lon1</name>
    <name evidence="14" type="synonym">lon</name>
    <name evidence="21" type="ORF">SAMEA4364220_01202</name>
</gene>
<evidence type="ECO:0000256" key="18">
    <source>
        <dbReference type="RuleBase" id="RU000591"/>
    </source>
</evidence>
<dbReference type="Pfam" id="PF02190">
    <property type="entry name" value="LON_substr_bdg"/>
    <property type="match status" value="1"/>
</dbReference>
<dbReference type="SUPFAM" id="SSF54211">
    <property type="entry name" value="Ribosomal protein S5 domain 2-like"/>
    <property type="match status" value="1"/>
</dbReference>
<keyword evidence="3 14" id="KW-0645">Protease</keyword>
<protein>
    <recommendedName>
        <fullName evidence="12 14">Lon protease</fullName>
        <ecNumber evidence="11 14">3.4.21.53</ecNumber>
    </recommendedName>
    <alternativeName>
        <fullName evidence="13 14">ATP-dependent protease La</fullName>
    </alternativeName>
</protein>
<dbReference type="Gene3D" id="3.30.230.10">
    <property type="match status" value="1"/>
</dbReference>
<dbReference type="Gene3D" id="2.30.130.40">
    <property type="entry name" value="LON domain-like"/>
    <property type="match status" value="1"/>
</dbReference>
<dbReference type="GO" id="GO:0016887">
    <property type="term" value="F:ATP hydrolysis activity"/>
    <property type="evidence" value="ECO:0007669"/>
    <property type="project" value="UniProtKB-UniRule"/>
</dbReference>
<reference evidence="21 22" key="1">
    <citation type="submission" date="2017-06" db="EMBL/GenBank/DDBJ databases">
        <authorList>
            <consortium name="Pathogen Informatics"/>
        </authorList>
    </citation>
    <scope>NUCLEOTIDE SEQUENCE [LARGE SCALE GENOMIC DNA]</scope>
    <source>
        <strain evidence="21 22">NCTC10570</strain>
    </source>
</reference>
<dbReference type="PROSITE" id="PS51786">
    <property type="entry name" value="LON_PROTEOLYTIC"/>
    <property type="match status" value="1"/>
</dbReference>
<dbReference type="SUPFAM" id="SSF88697">
    <property type="entry name" value="PUA domain-like"/>
    <property type="match status" value="1"/>
</dbReference>
<evidence type="ECO:0000256" key="1">
    <source>
        <dbReference type="ARBA" id="ARBA00004496"/>
    </source>
</evidence>
<keyword evidence="4 14" id="KW-0547">Nucleotide-binding</keyword>
<dbReference type="Gene3D" id="3.40.50.300">
    <property type="entry name" value="P-loop containing nucleotide triphosphate hydrolases"/>
    <property type="match status" value="1"/>
</dbReference>
<comment type="similarity">
    <text evidence="14 17 18">Belongs to the peptidase S16 family.</text>
</comment>
<dbReference type="Proteomes" id="UP000215383">
    <property type="component" value="Chromosome 1"/>
</dbReference>
<feature type="domain" description="Lon proteolytic" evidence="19">
    <location>
        <begin position="589"/>
        <end position="770"/>
    </location>
</feature>
<evidence type="ECO:0000259" key="19">
    <source>
        <dbReference type="PROSITE" id="PS51786"/>
    </source>
</evidence>
<dbReference type="InterPro" id="IPR027543">
    <property type="entry name" value="Lon_bac"/>
</dbReference>
<proteinExistence type="evidence at transcript level"/>
<evidence type="ECO:0000256" key="16">
    <source>
        <dbReference type="PIRSR" id="PIRSR001174-2"/>
    </source>
</evidence>
<evidence type="ECO:0000256" key="5">
    <source>
        <dbReference type="ARBA" id="ARBA00022801"/>
    </source>
</evidence>
<sequence>MGKKSTLSFLPLRGMVLFPNNGAHIDIGRDKSIAAMEESLGHDRLIMLCAQKDIETEDPKIDDVYEIGTVCQVQHVAKLNNGIMRAQIEGLYRARILDYRDDGLFIEVDVEEIEDDKTEGKEVQALIRACISKFEDWVKLSHKIPPEVMIAVNVAMDDGHVLCNVVTNHLNCKFEDKQKILEIVPVKERLEALYKLLQQEIEIMELENKIVMSVNKQMTKTQKEYYLREQIKAINKELGEDDEITQAIEEYRTRMEENSYPDDVVEALEKELKRLERTNPSSPEMGVSQNYIEWLLDLPWEIENSEIIGVKEARKILDEYHYGLEKVKERIIEYLSIKTLSPDIKAPIICLVGPPGVGKTSIATSIAKALKRKFVRASLGGVRDEAEIRGHRRTYVGAMPGRIIEGIKNAGTKDPLFLLDEVDKMASDYRGDPVSALLEVLDPEQNNTFSDHYIGLPFDLSKVMWIITANDLGNIPRPLRDRMEIIMLPSYTEVEKLHIAKEHLVSKVKRANGLKASQVNITDEVIKQIIEKYTREAGVRELERQLSKVCRKAAYKLVNEKKKSVRVTKKNLTDFLGKAKFTDTKAEKEPQVGLCTGLAWTEVGGVILPVEVAVLKGKGNIILTGQLGDVMKESARAAITYIRSRSQELNLPEKFYEEDDIHIHFPEGAVPKDGPSAGITMATTIVSALTGKKVRADIAMTGEITLRGRVLPIGGLKEKSLAAYREGIYTVIMPKENERDIDDISKEVRDKMTFIPVKNMDEVLKIALVD</sequence>
<dbReference type="GO" id="GO:0004252">
    <property type="term" value="F:serine-type endopeptidase activity"/>
    <property type="evidence" value="ECO:0007669"/>
    <property type="project" value="UniProtKB-UniRule"/>
</dbReference>
<dbReference type="InterPro" id="IPR004815">
    <property type="entry name" value="Lon_bac/euk-typ"/>
</dbReference>
<dbReference type="Pfam" id="PF00004">
    <property type="entry name" value="AAA"/>
    <property type="match status" value="1"/>
</dbReference>
<dbReference type="PROSITE" id="PS51787">
    <property type="entry name" value="LON_N"/>
    <property type="match status" value="1"/>
</dbReference>
<evidence type="ECO:0000256" key="15">
    <source>
        <dbReference type="PIRSR" id="PIRSR001174-1"/>
    </source>
</evidence>
<dbReference type="Pfam" id="PF22667">
    <property type="entry name" value="Lon_lid"/>
    <property type="match status" value="1"/>
</dbReference>
<dbReference type="PRINTS" id="PR00830">
    <property type="entry name" value="ENDOLAPTASE"/>
</dbReference>
<evidence type="ECO:0000256" key="12">
    <source>
        <dbReference type="ARBA" id="ARBA00071934"/>
    </source>
</evidence>
<evidence type="ECO:0000259" key="20">
    <source>
        <dbReference type="PROSITE" id="PS51787"/>
    </source>
</evidence>
<dbReference type="CDD" id="cd19500">
    <property type="entry name" value="RecA-like_Lon"/>
    <property type="match status" value="1"/>
</dbReference>
<dbReference type="Gene3D" id="1.10.8.60">
    <property type="match status" value="1"/>
</dbReference>
<evidence type="ECO:0000313" key="21">
    <source>
        <dbReference type="EMBL" id="SNU99886.1"/>
    </source>
</evidence>
<dbReference type="GO" id="GO:0006515">
    <property type="term" value="P:protein quality control for misfolded or incompletely synthesized proteins"/>
    <property type="evidence" value="ECO:0007669"/>
    <property type="project" value="UniProtKB-UniRule"/>
</dbReference>
<feature type="binding site" evidence="14 16">
    <location>
        <begin position="353"/>
        <end position="360"/>
    </location>
    <ligand>
        <name>ATP</name>
        <dbReference type="ChEBI" id="CHEBI:30616"/>
    </ligand>
</feature>
<dbReference type="NCBIfam" id="TIGR00763">
    <property type="entry name" value="lon"/>
    <property type="match status" value="1"/>
</dbReference>
<evidence type="ECO:0000256" key="7">
    <source>
        <dbReference type="ARBA" id="ARBA00022840"/>
    </source>
</evidence>
<dbReference type="GO" id="GO:0034605">
    <property type="term" value="P:cellular response to heat"/>
    <property type="evidence" value="ECO:0007669"/>
    <property type="project" value="UniProtKB-UniRule"/>
</dbReference>
<evidence type="ECO:0000256" key="6">
    <source>
        <dbReference type="ARBA" id="ARBA00022825"/>
    </source>
</evidence>
<keyword evidence="22" id="KW-1185">Reference proteome</keyword>
<dbReference type="SUPFAM" id="SSF52540">
    <property type="entry name" value="P-loop containing nucleoside triphosphate hydrolases"/>
    <property type="match status" value="1"/>
</dbReference>
<comment type="subunit">
    <text evidence="14">Homohexamer. Organized in a ring with a central cavity.</text>
</comment>
<evidence type="ECO:0000256" key="4">
    <source>
        <dbReference type="ARBA" id="ARBA00022741"/>
    </source>
</evidence>
<dbReference type="GO" id="GO:0043565">
    <property type="term" value="F:sequence-specific DNA binding"/>
    <property type="evidence" value="ECO:0007669"/>
    <property type="project" value="UniProtKB-UniRule"/>
</dbReference>
<dbReference type="InterPro" id="IPR008268">
    <property type="entry name" value="Peptidase_S16_AS"/>
</dbReference>
<dbReference type="InterPro" id="IPR003959">
    <property type="entry name" value="ATPase_AAA_core"/>
</dbReference>
<dbReference type="PIRSF" id="PIRSF001174">
    <property type="entry name" value="Lon_proteas"/>
    <property type="match status" value="1"/>
</dbReference>
<dbReference type="Gene3D" id="1.20.58.1480">
    <property type="match status" value="1"/>
</dbReference>
<dbReference type="InterPro" id="IPR046336">
    <property type="entry name" value="Lon_prtase_N_sf"/>
</dbReference>
<keyword evidence="5 14" id="KW-0378">Hydrolase</keyword>
<dbReference type="InterPro" id="IPR003111">
    <property type="entry name" value="Lon_prtase_N"/>
</dbReference>
<dbReference type="GO" id="GO:0005737">
    <property type="term" value="C:cytoplasm"/>
    <property type="evidence" value="ECO:0007669"/>
    <property type="project" value="UniProtKB-SubCell"/>
</dbReference>
<evidence type="ECO:0000256" key="17">
    <source>
        <dbReference type="PROSITE-ProRule" id="PRU01122"/>
    </source>
</evidence>
<organism evidence="21 22">
    <name type="scientific">Megamonas hypermegale</name>
    <dbReference type="NCBI Taxonomy" id="158847"/>
    <lineage>
        <taxon>Bacteria</taxon>
        <taxon>Bacillati</taxon>
        <taxon>Bacillota</taxon>
        <taxon>Negativicutes</taxon>
        <taxon>Selenomonadales</taxon>
        <taxon>Selenomonadaceae</taxon>
        <taxon>Megamonas</taxon>
    </lineage>
</organism>
<evidence type="ECO:0000313" key="22">
    <source>
        <dbReference type="Proteomes" id="UP000215383"/>
    </source>
</evidence>
<evidence type="ECO:0000256" key="11">
    <source>
        <dbReference type="ARBA" id="ARBA00066743"/>
    </source>
</evidence>
<dbReference type="AlphaFoldDB" id="A0A239TQ95"/>
<keyword evidence="2 14" id="KW-0963">Cytoplasm</keyword>
<dbReference type="eggNOG" id="COG0466">
    <property type="taxonomic scope" value="Bacteria"/>
</dbReference>
<dbReference type="Pfam" id="PF05362">
    <property type="entry name" value="Lon_C"/>
    <property type="match status" value="1"/>
</dbReference>
<dbReference type="SMART" id="SM00464">
    <property type="entry name" value="LON"/>
    <property type="match status" value="1"/>
</dbReference>
<dbReference type="GO" id="GO:0005524">
    <property type="term" value="F:ATP binding"/>
    <property type="evidence" value="ECO:0007669"/>
    <property type="project" value="UniProtKB-UniRule"/>
</dbReference>
<evidence type="ECO:0000256" key="10">
    <source>
        <dbReference type="ARBA" id="ARBA00053875"/>
    </source>
</evidence>
<accession>A0A239TQ95</accession>
<evidence type="ECO:0000256" key="13">
    <source>
        <dbReference type="ARBA" id="ARBA00082722"/>
    </source>
</evidence>
<dbReference type="RefSeq" id="WP_027890106.1">
    <property type="nucleotide sequence ID" value="NZ_JACJJR010000001.1"/>
</dbReference>
<keyword evidence="7 14" id="KW-0067">ATP-binding</keyword>
<feature type="active site" evidence="14 15">
    <location>
        <position position="719"/>
    </location>
</feature>
<dbReference type="FunFam" id="3.40.50.300:FF:000021">
    <property type="entry name" value="Lon protease homolog"/>
    <property type="match status" value="1"/>
</dbReference>
<evidence type="ECO:0000256" key="3">
    <source>
        <dbReference type="ARBA" id="ARBA00022670"/>
    </source>
</evidence>
<comment type="function">
    <text evidence="10 14">ATP-dependent serine protease that mediates the selective degradation of mutant and abnormal proteins as well as certain short-lived regulatory proteins. Required for cellular homeostasis and for survival from DNA damage and developmental changes induced by stress. Degrades polypeptides processively to yield small peptide fragments that are 5 to 10 amino acids long. Binds to DNA in a double-stranded, site-specific manner.</text>
</comment>
<dbReference type="SMART" id="SM00382">
    <property type="entry name" value="AAA"/>
    <property type="match status" value="1"/>
</dbReference>
<dbReference type="InterPro" id="IPR027417">
    <property type="entry name" value="P-loop_NTPase"/>
</dbReference>
<evidence type="ECO:0000256" key="14">
    <source>
        <dbReference type="HAMAP-Rule" id="MF_01973"/>
    </source>
</evidence>
<dbReference type="GeneID" id="78507206"/>
<evidence type="ECO:0000256" key="2">
    <source>
        <dbReference type="ARBA" id="ARBA00022490"/>
    </source>
</evidence>